<dbReference type="GO" id="GO:0008168">
    <property type="term" value="F:methyltransferase activity"/>
    <property type="evidence" value="ECO:0007669"/>
    <property type="project" value="UniProtKB-KW"/>
</dbReference>
<dbReference type="Pfam" id="PF13649">
    <property type="entry name" value="Methyltransf_25"/>
    <property type="match status" value="1"/>
</dbReference>
<dbReference type="PANTHER" id="PTHR43591:SF110">
    <property type="entry name" value="RHODANESE DOMAIN-CONTAINING PROTEIN"/>
    <property type="match status" value="1"/>
</dbReference>
<evidence type="ECO:0000259" key="1">
    <source>
        <dbReference type="Pfam" id="PF13649"/>
    </source>
</evidence>
<evidence type="ECO:0000313" key="2">
    <source>
        <dbReference type="EMBL" id="TKC99466.1"/>
    </source>
</evidence>
<dbReference type="Gene3D" id="3.40.50.150">
    <property type="entry name" value="Vaccinia Virus protein VP39"/>
    <property type="match status" value="1"/>
</dbReference>
<dbReference type="InterPro" id="IPR029063">
    <property type="entry name" value="SAM-dependent_MTases_sf"/>
</dbReference>
<comment type="caution">
    <text evidence="2">The sequence shown here is derived from an EMBL/GenBank/DDBJ whole genome shotgun (WGS) entry which is preliminary data.</text>
</comment>
<proteinExistence type="predicted"/>
<dbReference type="SUPFAM" id="SSF53335">
    <property type="entry name" value="S-adenosyl-L-methionine-dependent methyltransferases"/>
    <property type="match status" value="1"/>
</dbReference>
<dbReference type="AlphaFoldDB" id="A0A4U1IY09"/>
<reference evidence="2 3" key="1">
    <citation type="submission" date="2019-04" db="EMBL/GenBank/DDBJ databases">
        <authorList>
            <person name="Li Y."/>
            <person name="Wang J."/>
        </authorList>
    </citation>
    <scope>NUCLEOTIDE SEQUENCE [LARGE SCALE GENOMIC DNA]</scope>
    <source>
        <strain evidence="2 3">DSM 14668</strain>
    </source>
</reference>
<sequence>MTRNAVRHRARRDVSVLRIGSSTAEDVIGLVSIVARRHLVVRLANQLVRIHGAAYRERSPRMTRGRSIPCLRCVRSHGAATRQDGAAGREVLDVLYWFVYESLTWNAVAAVLPEGRSLRILDAGGGSGKYGALFAERGHHVTVLDLSPGMLEQAKARFAQRGLLARAAFEVGTIVSLPFADGAFDLVFCEGDPVSYCTSQYREAIAELCRVAAAGAYVVLGVDNRQSYFLGALESGKKAEAMDILLTGRATCPYGLPVHAFTLRELEEAVDAAGAEVVEIFGKPILFREMLEALGAARGPGFDPWEARQEFLALQERIAHEGYATAGGHLQVMARRR</sequence>
<protein>
    <submittedName>
        <fullName evidence="2">Class I SAM-dependent methyltransferase</fullName>
    </submittedName>
</protein>
<dbReference type="Proteomes" id="UP000309215">
    <property type="component" value="Unassembled WGS sequence"/>
</dbReference>
<dbReference type="GO" id="GO:0032259">
    <property type="term" value="P:methylation"/>
    <property type="evidence" value="ECO:0007669"/>
    <property type="project" value="UniProtKB-KW"/>
</dbReference>
<dbReference type="CDD" id="cd02440">
    <property type="entry name" value="AdoMet_MTases"/>
    <property type="match status" value="1"/>
</dbReference>
<feature type="domain" description="Methyltransferase" evidence="1">
    <location>
        <begin position="120"/>
        <end position="213"/>
    </location>
</feature>
<dbReference type="EMBL" id="SSMQ01000056">
    <property type="protein sequence ID" value="TKC99466.1"/>
    <property type="molecule type" value="Genomic_DNA"/>
</dbReference>
<gene>
    <name evidence="2" type="ORF">E8A74_37700</name>
</gene>
<keyword evidence="2" id="KW-0489">Methyltransferase</keyword>
<dbReference type="OrthoDB" id="5319472at2"/>
<evidence type="ECO:0000313" key="3">
    <source>
        <dbReference type="Proteomes" id="UP000309215"/>
    </source>
</evidence>
<organism evidence="2 3">
    <name type="scientific">Polyangium fumosum</name>
    <dbReference type="NCBI Taxonomy" id="889272"/>
    <lineage>
        <taxon>Bacteria</taxon>
        <taxon>Pseudomonadati</taxon>
        <taxon>Myxococcota</taxon>
        <taxon>Polyangia</taxon>
        <taxon>Polyangiales</taxon>
        <taxon>Polyangiaceae</taxon>
        <taxon>Polyangium</taxon>
    </lineage>
</organism>
<keyword evidence="3" id="KW-1185">Reference proteome</keyword>
<keyword evidence="2" id="KW-0808">Transferase</keyword>
<accession>A0A4U1IY09</accession>
<dbReference type="PANTHER" id="PTHR43591">
    <property type="entry name" value="METHYLTRANSFERASE"/>
    <property type="match status" value="1"/>
</dbReference>
<dbReference type="InterPro" id="IPR041698">
    <property type="entry name" value="Methyltransf_25"/>
</dbReference>
<name>A0A4U1IY09_9BACT</name>